<proteinExistence type="predicted"/>
<organism evidence="2 3">
    <name type="scientific">Streblomastix strix</name>
    <dbReference type="NCBI Taxonomy" id="222440"/>
    <lineage>
        <taxon>Eukaryota</taxon>
        <taxon>Metamonada</taxon>
        <taxon>Preaxostyla</taxon>
        <taxon>Oxymonadida</taxon>
        <taxon>Streblomastigidae</taxon>
        <taxon>Streblomastix</taxon>
    </lineage>
</organism>
<name>A0A5J4TXJ4_9EUKA</name>
<sequence length="560" mass="62331">MLQSDLQTNQSQFGSKSSLITAQTREQKKQQQQLLNQILLNFNSQLGLTQPETLDEAIDVLQYNKFSKTQQELQGFTVVPQSSGRLPPPDLTQITKLIPDADWLSLLPNEELLYGADSGISLLLHILEKAPALPVVSLDVEAERILGGEIINDLDEYGKQQQLDDENQQQLKDQQMNAGFAIQKKIGIAQTQSSNSFDGQQNNPLQGYDEANEEYEYYYEDSIDGADQGDKQHQDSQQDQHSKQNKDDKQKIPQKQQKIVYKVPTGLIGDVNNYSSPYGITSEASSIQPLTALGENLVFKTASRGVGQGGLGGGKKGGVLGLGLTNETAQTLERVKKQQSNEDTDLIPLRVAQKQMEADRMTQISSLHNSSARMIGMQKQQTQVFSQTDMKLDNTTKINGSQRGSDTKSKHDFDFGSKIVPLTQTSKISPSMGPGSHNIIDLKQATDTQKKKWKQYPGSNDEDLDLAKSDLSKIKKTNKQQQVGMDPIVEVDENQQNMDDEVQIRKKFSLTGTNLGAMQNAIMKETSRQISSEQSQSLNQDLNQILPQWLQKTEVVSTIR</sequence>
<dbReference type="AlphaFoldDB" id="A0A5J4TXJ4"/>
<gene>
    <name evidence="2" type="ORF">EZS28_041655</name>
</gene>
<evidence type="ECO:0000313" key="3">
    <source>
        <dbReference type="Proteomes" id="UP000324800"/>
    </source>
</evidence>
<reference evidence="2 3" key="1">
    <citation type="submission" date="2019-03" db="EMBL/GenBank/DDBJ databases">
        <title>Single cell metagenomics reveals metabolic interactions within the superorganism composed of flagellate Streblomastix strix and complex community of Bacteroidetes bacteria on its surface.</title>
        <authorList>
            <person name="Treitli S.C."/>
            <person name="Kolisko M."/>
            <person name="Husnik F."/>
            <person name="Keeling P."/>
            <person name="Hampl V."/>
        </authorList>
    </citation>
    <scope>NUCLEOTIDE SEQUENCE [LARGE SCALE GENOMIC DNA]</scope>
    <source>
        <strain evidence="2">ST1C</strain>
    </source>
</reference>
<evidence type="ECO:0000256" key="1">
    <source>
        <dbReference type="SAM" id="MobiDB-lite"/>
    </source>
</evidence>
<dbReference type="EMBL" id="SNRW01023692">
    <property type="protein sequence ID" value="KAA6362818.1"/>
    <property type="molecule type" value="Genomic_DNA"/>
</dbReference>
<comment type="caution">
    <text evidence="2">The sequence shown here is derived from an EMBL/GenBank/DDBJ whole genome shotgun (WGS) entry which is preliminary data.</text>
</comment>
<dbReference type="Proteomes" id="UP000324800">
    <property type="component" value="Unassembled WGS sequence"/>
</dbReference>
<evidence type="ECO:0000313" key="2">
    <source>
        <dbReference type="EMBL" id="KAA6362818.1"/>
    </source>
</evidence>
<feature type="non-terminal residue" evidence="2">
    <location>
        <position position="560"/>
    </location>
</feature>
<protein>
    <submittedName>
        <fullName evidence="2">Uncharacterized protein</fullName>
    </submittedName>
</protein>
<feature type="region of interest" description="Disordered" evidence="1">
    <location>
        <begin position="224"/>
        <end position="256"/>
    </location>
</feature>
<feature type="compositionally biased region" description="Basic and acidic residues" evidence="1">
    <location>
        <begin position="228"/>
        <end position="251"/>
    </location>
</feature>
<accession>A0A5J4TXJ4</accession>